<evidence type="ECO:0000256" key="14">
    <source>
        <dbReference type="ARBA" id="ARBA00022909"/>
    </source>
</evidence>
<evidence type="ECO:0000256" key="8">
    <source>
        <dbReference type="ARBA" id="ARBA00019357"/>
    </source>
</evidence>
<dbReference type="Pfam" id="PF02875">
    <property type="entry name" value="Mur_ligase_C"/>
    <property type="match status" value="1"/>
</dbReference>
<protein>
    <recommendedName>
        <fullName evidence="8">Dihydrofolate synthase/folylpolyglutamate synthase</fullName>
        <ecNumber evidence="6">6.3.2.12</ecNumber>
        <ecNumber evidence="7">6.3.2.17</ecNumber>
    </recommendedName>
    <alternativeName>
        <fullName evidence="15">Tetrahydrofolylpolyglutamate synthase</fullName>
    </alternativeName>
</protein>
<keyword evidence="11 18" id="KW-0547">Nucleotide-binding</keyword>
<evidence type="ECO:0000313" key="21">
    <source>
        <dbReference type="EMBL" id="TCP32229.1"/>
    </source>
</evidence>
<dbReference type="GO" id="GO:0005524">
    <property type="term" value="F:ATP binding"/>
    <property type="evidence" value="ECO:0007669"/>
    <property type="project" value="UniProtKB-KW"/>
</dbReference>
<evidence type="ECO:0000256" key="16">
    <source>
        <dbReference type="ARBA" id="ARBA00047493"/>
    </source>
</evidence>
<feature type="domain" description="Mur ligase central" evidence="20">
    <location>
        <begin position="46"/>
        <end position="273"/>
    </location>
</feature>
<evidence type="ECO:0000256" key="7">
    <source>
        <dbReference type="ARBA" id="ARBA00013025"/>
    </source>
</evidence>
<dbReference type="EC" id="6.3.2.12" evidence="6"/>
<evidence type="ECO:0000256" key="4">
    <source>
        <dbReference type="ARBA" id="ARBA00008276"/>
    </source>
</evidence>
<dbReference type="PANTHER" id="PTHR11136">
    <property type="entry name" value="FOLYLPOLYGLUTAMATE SYNTHASE-RELATED"/>
    <property type="match status" value="1"/>
</dbReference>
<keyword evidence="22" id="KW-1185">Reference proteome</keyword>
<dbReference type="InterPro" id="IPR036615">
    <property type="entry name" value="Mur_ligase_C_dom_sf"/>
</dbReference>
<dbReference type="InterPro" id="IPR004101">
    <property type="entry name" value="Mur_ligase_C"/>
</dbReference>
<dbReference type="EMBL" id="SLXK01000001">
    <property type="protein sequence ID" value="TCP32229.1"/>
    <property type="molecule type" value="Genomic_DNA"/>
</dbReference>
<comment type="cofactor">
    <cofactor evidence="1">
        <name>Mg(2+)</name>
        <dbReference type="ChEBI" id="CHEBI:18420"/>
    </cofactor>
</comment>
<dbReference type="NCBIfam" id="TIGR01499">
    <property type="entry name" value="folC"/>
    <property type="match status" value="1"/>
</dbReference>
<dbReference type="OrthoDB" id="9809356at2"/>
<dbReference type="Proteomes" id="UP000295416">
    <property type="component" value="Unassembled WGS sequence"/>
</dbReference>
<comment type="caution">
    <text evidence="21">The sequence shown here is derived from an EMBL/GenBank/DDBJ whole genome shotgun (WGS) entry which is preliminary data.</text>
</comment>
<dbReference type="PANTHER" id="PTHR11136:SF0">
    <property type="entry name" value="DIHYDROFOLATE SYNTHETASE-RELATED"/>
    <property type="match status" value="1"/>
</dbReference>
<evidence type="ECO:0000256" key="13">
    <source>
        <dbReference type="ARBA" id="ARBA00022842"/>
    </source>
</evidence>
<evidence type="ECO:0000256" key="2">
    <source>
        <dbReference type="ARBA" id="ARBA00004799"/>
    </source>
</evidence>
<evidence type="ECO:0000256" key="9">
    <source>
        <dbReference type="ARBA" id="ARBA00022598"/>
    </source>
</evidence>
<dbReference type="GO" id="GO:0005737">
    <property type="term" value="C:cytoplasm"/>
    <property type="evidence" value="ECO:0007669"/>
    <property type="project" value="TreeGrafter"/>
</dbReference>
<evidence type="ECO:0000259" key="19">
    <source>
        <dbReference type="Pfam" id="PF02875"/>
    </source>
</evidence>
<sequence length="437" mass="48568">MLSTIEETLSWIHDLLPHGIKPGTTRMEWMLQQLDHPERKLRTIHVAGTNGKGSTVSFLKHIYQKAGYTIGTFTSPYLTHFNERIAVNGEWISDEDLIKAANIVYPLVKELEDSDMGTPTEFEVVTMLSFVYFAKIKRCDLVIYEVGLGGRLDSTNVITPLVSIITSIGMDHMAQLGDTIQSIASEKAGIIKSGVPVITAVEQAPALEVIRQKAKEKQAKLYEFGKEIKIDTGEFSEDFQAFDCHTVFHHHDNLKIGLIGAHQLRNAACALMAVDVLNMYFAVWVDEADILAGLEDTVWPGRFEAVSQTPKIVLDGAHNPEGSEALASAMNRYYKGKDVTTIFASLADKNNDAMTRNIAGISSKMVFTTFDFPRAALPDDLYSLCDHTNKESNENWKEAIDQARAQTSKDGVILITGSLYFISEARQYLLKSEKPLS</sequence>
<evidence type="ECO:0000256" key="12">
    <source>
        <dbReference type="ARBA" id="ARBA00022840"/>
    </source>
</evidence>
<dbReference type="SUPFAM" id="SSF53623">
    <property type="entry name" value="MurD-like peptide ligases, catalytic domain"/>
    <property type="match status" value="1"/>
</dbReference>
<comment type="catalytic activity">
    <reaction evidence="17">
        <text>7,8-dihydropteroate + L-glutamate + ATP = 7,8-dihydrofolate + ADP + phosphate + H(+)</text>
        <dbReference type="Rhea" id="RHEA:23584"/>
        <dbReference type="ChEBI" id="CHEBI:15378"/>
        <dbReference type="ChEBI" id="CHEBI:17839"/>
        <dbReference type="ChEBI" id="CHEBI:29985"/>
        <dbReference type="ChEBI" id="CHEBI:30616"/>
        <dbReference type="ChEBI" id="CHEBI:43474"/>
        <dbReference type="ChEBI" id="CHEBI:57451"/>
        <dbReference type="ChEBI" id="CHEBI:456216"/>
        <dbReference type="EC" id="6.3.2.12"/>
    </reaction>
</comment>
<dbReference type="PIRSF" id="PIRSF001563">
    <property type="entry name" value="Folylpolyglu_synth"/>
    <property type="match status" value="1"/>
</dbReference>
<dbReference type="FunFam" id="3.40.1190.10:FF:000004">
    <property type="entry name" value="Dihydrofolate synthase/folylpolyglutamate synthase"/>
    <property type="match status" value="1"/>
</dbReference>
<evidence type="ECO:0000256" key="10">
    <source>
        <dbReference type="ARBA" id="ARBA00022723"/>
    </source>
</evidence>
<name>A0A4R2PAV9_9BACL</name>
<keyword evidence="9 18" id="KW-0436">Ligase</keyword>
<organism evidence="21 22">
    <name type="scientific">Scopulibacillus darangshiensis</name>
    <dbReference type="NCBI Taxonomy" id="442528"/>
    <lineage>
        <taxon>Bacteria</taxon>
        <taxon>Bacillati</taxon>
        <taxon>Bacillota</taxon>
        <taxon>Bacilli</taxon>
        <taxon>Bacillales</taxon>
        <taxon>Sporolactobacillaceae</taxon>
        <taxon>Scopulibacillus</taxon>
    </lineage>
</organism>
<dbReference type="InterPro" id="IPR013221">
    <property type="entry name" value="Mur_ligase_cen"/>
</dbReference>
<dbReference type="InterPro" id="IPR018109">
    <property type="entry name" value="Folylpolyglutamate_synth_CS"/>
</dbReference>
<dbReference type="Pfam" id="PF08245">
    <property type="entry name" value="Mur_ligase_M"/>
    <property type="match status" value="1"/>
</dbReference>
<reference evidence="21 22" key="1">
    <citation type="submission" date="2019-03" db="EMBL/GenBank/DDBJ databases">
        <title>Genomic Encyclopedia of Type Strains, Phase IV (KMG-IV): sequencing the most valuable type-strain genomes for metagenomic binning, comparative biology and taxonomic classification.</title>
        <authorList>
            <person name="Goeker M."/>
        </authorList>
    </citation>
    <scope>NUCLEOTIDE SEQUENCE [LARGE SCALE GENOMIC DNA]</scope>
    <source>
        <strain evidence="21 22">DSM 19377</strain>
    </source>
</reference>
<dbReference type="Gene3D" id="3.90.190.20">
    <property type="entry name" value="Mur ligase, C-terminal domain"/>
    <property type="match status" value="1"/>
</dbReference>
<dbReference type="GO" id="GO:0008841">
    <property type="term" value="F:dihydrofolate synthase activity"/>
    <property type="evidence" value="ECO:0007669"/>
    <property type="project" value="UniProtKB-EC"/>
</dbReference>
<dbReference type="GO" id="GO:0046872">
    <property type="term" value="F:metal ion binding"/>
    <property type="evidence" value="ECO:0007669"/>
    <property type="project" value="UniProtKB-KW"/>
</dbReference>
<keyword evidence="14" id="KW-0289">Folate biosynthesis</keyword>
<comment type="pathway">
    <text evidence="2">Cofactor biosynthesis; tetrahydrofolate biosynthesis; 7,8-dihydrofolate from 2-amino-4-hydroxy-6-hydroxymethyl-7,8-dihydropteridine diphosphate and 4-aminobenzoate: step 2/2.</text>
</comment>
<proteinExistence type="inferred from homology"/>
<dbReference type="EC" id="6.3.2.17" evidence="7"/>
<evidence type="ECO:0000256" key="18">
    <source>
        <dbReference type="PIRNR" id="PIRNR001563"/>
    </source>
</evidence>
<evidence type="ECO:0000256" key="3">
    <source>
        <dbReference type="ARBA" id="ARBA00005150"/>
    </source>
</evidence>
<dbReference type="GO" id="GO:0046656">
    <property type="term" value="P:folic acid biosynthetic process"/>
    <property type="evidence" value="ECO:0007669"/>
    <property type="project" value="UniProtKB-KW"/>
</dbReference>
<evidence type="ECO:0000256" key="17">
    <source>
        <dbReference type="ARBA" id="ARBA00049161"/>
    </source>
</evidence>
<comment type="similarity">
    <text evidence="4 18">Belongs to the folylpolyglutamate synthase family.</text>
</comment>
<evidence type="ECO:0000256" key="11">
    <source>
        <dbReference type="ARBA" id="ARBA00022741"/>
    </source>
</evidence>
<comment type="catalytic activity">
    <reaction evidence="16">
        <text>(6S)-5,6,7,8-tetrahydrofolyl-(gamma-L-Glu)(n) + L-glutamate + ATP = (6S)-5,6,7,8-tetrahydrofolyl-(gamma-L-Glu)(n+1) + ADP + phosphate + H(+)</text>
        <dbReference type="Rhea" id="RHEA:10580"/>
        <dbReference type="Rhea" id="RHEA-COMP:14738"/>
        <dbReference type="Rhea" id="RHEA-COMP:14740"/>
        <dbReference type="ChEBI" id="CHEBI:15378"/>
        <dbReference type="ChEBI" id="CHEBI:29985"/>
        <dbReference type="ChEBI" id="CHEBI:30616"/>
        <dbReference type="ChEBI" id="CHEBI:43474"/>
        <dbReference type="ChEBI" id="CHEBI:141005"/>
        <dbReference type="ChEBI" id="CHEBI:456216"/>
        <dbReference type="EC" id="6.3.2.17"/>
    </reaction>
</comment>
<dbReference type="AlphaFoldDB" id="A0A4R2PAV9"/>
<evidence type="ECO:0000256" key="15">
    <source>
        <dbReference type="ARBA" id="ARBA00030592"/>
    </source>
</evidence>
<keyword evidence="12 18" id="KW-0067">ATP-binding</keyword>
<keyword evidence="10" id="KW-0479">Metal-binding</keyword>
<dbReference type="InterPro" id="IPR036565">
    <property type="entry name" value="Mur-like_cat_sf"/>
</dbReference>
<evidence type="ECO:0000259" key="20">
    <source>
        <dbReference type="Pfam" id="PF08245"/>
    </source>
</evidence>
<comment type="pathway">
    <text evidence="3">Cofactor biosynthesis; tetrahydrofolylpolyglutamate biosynthesis.</text>
</comment>
<feature type="domain" description="Mur ligase C-terminal" evidence="19">
    <location>
        <begin position="301"/>
        <end position="418"/>
    </location>
</feature>
<comment type="subunit">
    <text evidence="5">Monomer.</text>
</comment>
<dbReference type="Gene3D" id="3.40.1190.10">
    <property type="entry name" value="Mur-like, catalytic domain"/>
    <property type="match status" value="1"/>
</dbReference>
<dbReference type="GO" id="GO:0004326">
    <property type="term" value="F:tetrahydrofolylpolyglutamate synthase activity"/>
    <property type="evidence" value="ECO:0007669"/>
    <property type="project" value="UniProtKB-EC"/>
</dbReference>
<evidence type="ECO:0000313" key="22">
    <source>
        <dbReference type="Proteomes" id="UP000295416"/>
    </source>
</evidence>
<evidence type="ECO:0000256" key="1">
    <source>
        <dbReference type="ARBA" id="ARBA00001946"/>
    </source>
</evidence>
<accession>A0A4R2PAV9</accession>
<dbReference type="PROSITE" id="PS01012">
    <property type="entry name" value="FOLYLPOLYGLU_SYNT_2"/>
    <property type="match status" value="1"/>
</dbReference>
<dbReference type="SUPFAM" id="SSF53244">
    <property type="entry name" value="MurD-like peptide ligases, peptide-binding domain"/>
    <property type="match status" value="1"/>
</dbReference>
<gene>
    <name evidence="21" type="ORF">EV207_101207</name>
</gene>
<evidence type="ECO:0000256" key="5">
    <source>
        <dbReference type="ARBA" id="ARBA00011245"/>
    </source>
</evidence>
<evidence type="ECO:0000256" key="6">
    <source>
        <dbReference type="ARBA" id="ARBA00013023"/>
    </source>
</evidence>
<keyword evidence="13" id="KW-0460">Magnesium</keyword>
<dbReference type="InterPro" id="IPR001645">
    <property type="entry name" value="Folylpolyglutamate_synth"/>
</dbReference>